<sequence length="233" mass="25738">MAFVDNTFSFEEFDLEDEIDQPPSPVVDETVIDETQPAIDEPPSPVVDETVIDETQPAIDETDETMIDETQPAIDETMIDETDETMIDETDMPDLVGSLAEKISSNLGPEIEEAVRDATKLLGLLRTKQRAIKKKEKKAAVVQKPRAKYGQGIPTAAQLFAKANRSFAVTWYSNGGRIADFNPAKSQQISKYLAIMWKELPSVSRSEFDDMRNGIIAQKEEAIATAAGIPIAM</sequence>
<organism evidence="1">
    <name type="scientific">viral metagenome</name>
    <dbReference type="NCBI Taxonomy" id="1070528"/>
    <lineage>
        <taxon>unclassified sequences</taxon>
        <taxon>metagenomes</taxon>
        <taxon>organismal metagenomes</taxon>
    </lineage>
</organism>
<name>A0A6C0LSY0_9ZZZZ</name>
<proteinExistence type="predicted"/>
<evidence type="ECO:0000313" key="1">
    <source>
        <dbReference type="EMBL" id="QHU33490.1"/>
    </source>
</evidence>
<accession>A0A6C0LSY0</accession>
<protein>
    <submittedName>
        <fullName evidence="1">Uncharacterized protein</fullName>
    </submittedName>
</protein>
<dbReference type="AlphaFoldDB" id="A0A6C0LSY0"/>
<reference evidence="1" key="1">
    <citation type="journal article" date="2020" name="Nature">
        <title>Giant virus diversity and host interactions through global metagenomics.</title>
        <authorList>
            <person name="Schulz F."/>
            <person name="Roux S."/>
            <person name="Paez-Espino D."/>
            <person name="Jungbluth S."/>
            <person name="Walsh D.A."/>
            <person name="Denef V.J."/>
            <person name="McMahon K.D."/>
            <person name="Konstantinidis K.T."/>
            <person name="Eloe-Fadrosh E.A."/>
            <person name="Kyrpides N.C."/>
            <person name="Woyke T."/>
        </authorList>
    </citation>
    <scope>NUCLEOTIDE SEQUENCE</scope>
    <source>
        <strain evidence="1">GVMAG-S-1016704-121</strain>
    </source>
</reference>
<dbReference type="EMBL" id="MN740558">
    <property type="protein sequence ID" value="QHU33490.1"/>
    <property type="molecule type" value="Genomic_DNA"/>
</dbReference>